<protein>
    <submittedName>
        <fullName evidence="2">Uncharacterized protein</fullName>
    </submittedName>
</protein>
<evidence type="ECO:0000313" key="3">
    <source>
        <dbReference type="Proteomes" id="UP000800092"/>
    </source>
</evidence>
<dbReference type="SUPFAM" id="SSF50969">
    <property type="entry name" value="YVTN repeat-like/Quinoprotein amine dehydrogenase"/>
    <property type="match status" value="1"/>
</dbReference>
<proteinExistence type="predicted"/>
<dbReference type="AlphaFoldDB" id="A0A6A6H4U3"/>
<keyword evidence="1" id="KW-0732">Signal</keyword>
<feature type="signal peptide" evidence="1">
    <location>
        <begin position="1"/>
        <end position="21"/>
    </location>
</feature>
<keyword evidence="3" id="KW-1185">Reference proteome</keyword>
<dbReference type="Gene3D" id="2.130.10.10">
    <property type="entry name" value="YVTN repeat-like/Quinoprotein amine dehydrogenase"/>
    <property type="match status" value="1"/>
</dbReference>
<accession>A0A6A6H4U3</accession>
<dbReference type="OrthoDB" id="10033702at2759"/>
<organism evidence="2 3">
    <name type="scientific">Viridothelium virens</name>
    <name type="common">Speckled blister lichen</name>
    <name type="synonym">Trypethelium virens</name>
    <dbReference type="NCBI Taxonomy" id="1048519"/>
    <lineage>
        <taxon>Eukaryota</taxon>
        <taxon>Fungi</taxon>
        <taxon>Dikarya</taxon>
        <taxon>Ascomycota</taxon>
        <taxon>Pezizomycotina</taxon>
        <taxon>Dothideomycetes</taxon>
        <taxon>Dothideomycetes incertae sedis</taxon>
        <taxon>Trypetheliales</taxon>
        <taxon>Trypetheliaceae</taxon>
        <taxon>Viridothelium</taxon>
    </lineage>
</organism>
<dbReference type="EMBL" id="ML991814">
    <property type="protein sequence ID" value="KAF2232533.1"/>
    <property type="molecule type" value="Genomic_DNA"/>
</dbReference>
<gene>
    <name evidence="2" type="ORF">EV356DRAFT_578234</name>
</gene>
<evidence type="ECO:0000313" key="2">
    <source>
        <dbReference type="EMBL" id="KAF2232533.1"/>
    </source>
</evidence>
<dbReference type="InterPro" id="IPR015943">
    <property type="entry name" value="WD40/YVTN_repeat-like_dom_sf"/>
</dbReference>
<dbReference type="Proteomes" id="UP000800092">
    <property type="component" value="Unassembled WGS sequence"/>
</dbReference>
<sequence>MLKVMDFKRLSVALLLGVTAASPNPKPQVSIPATPSIPGVTEPLGTSLPPGIILQPPTPPLPDPVPNYTPSEIKPKKIGFFFAGAGDNEHADFLASYSLDDDTFGTLLRVVDLPTSGNSPHHLGASHDGTVLWGGGLLSLLKTQNTGYYFDVSDVYNPAYKKSDIATLSSIADEVRAKPDGGFFFTYMGSAVGTSPGRLVETDANYNIIHQYPEDVPGVLSVLDQQFDPHGLSIDWDKNIILTSDFVSPITILKPSVEIVHANTLRLWDLPSRTIINTITIPNGGGIQDVKFIPGNPDSAALATAVHLGQVWIIYPFKKDANGNQGTAELFYDLGDNARDTVAIFSDITEDGKYAYFTYTTGNHVAALDISDINSPKRLDDPDEDQPITGPHYVKVTPDQQHLVVTDYFLQTGDIGLINTPADYKAQYIDINPDGSLSFNRSIDFQKDFENRGGAKPHSSVIYDLSDPANPKWL</sequence>
<evidence type="ECO:0000256" key="1">
    <source>
        <dbReference type="SAM" id="SignalP"/>
    </source>
</evidence>
<dbReference type="InterPro" id="IPR011044">
    <property type="entry name" value="Quino_amine_DH_bsu"/>
</dbReference>
<feature type="chain" id="PRO_5025565536" evidence="1">
    <location>
        <begin position="22"/>
        <end position="474"/>
    </location>
</feature>
<name>A0A6A6H4U3_VIRVR</name>
<reference evidence="2" key="1">
    <citation type="journal article" date="2020" name="Stud. Mycol.">
        <title>101 Dothideomycetes genomes: a test case for predicting lifestyles and emergence of pathogens.</title>
        <authorList>
            <person name="Haridas S."/>
            <person name="Albert R."/>
            <person name="Binder M."/>
            <person name="Bloem J."/>
            <person name="Labutti K."/>
            <person name="Salamov A."/>
            <person name="Andreopoulos B."/>
            <person name="Baker S."/>
            <person name="Barry K."/>
            <person name="Bills G."/>
            <person name="Bluhm B."/>
            <person name="Cannon C."/>
            <person name="Castanera R."/>
            <person name="Culley D."/>
            <person name="Daum C."/>
            <person name="Ezra D."/>
            <person name="Gonzalez J."/>
            <person name="Henrissat B."/>
            <person name="Kuo A."/>
            <person name="Liang C."/>
            <person name="Lipzen A."/>
            <person name="Lutzoni F."/>
            <person name="Magnuson J."/>
            <person name="Mondo S."/>
            <person name="Nolan M."/>
            <person name="Ohm R."/>
            <person name="Pangilinan J."/>
            <person name="Park H.-J."/>
            <person name="Ramirez L."/>
            <person name="Alfaro M."/>
            <person name="Sun H."/>
            <person name="Tritt A."/>
            <person name="Yoshinaga Y."/>
            <person name="Zwiers L.-H."/>
            <person name="Turgeon B."/>
            <person name="Goodwin S."/>
            <person name="Spatafora J."/>
            <person name="Crous P."/>
            <person name="Grigoriev I."/>
        </authorList>
    </citation>
    <scope>NUCLEOTIDE SEQUENCE</scope>
    <source>
        <strain evidence="2">Tuck. ex Michener</strain>
    </source>
</reference>